<gene>
    <name evidence="2" type="ORF">C490_17082</name>
    <name evidence="3" type="ORF">CYV19_11490</name>
</gene>
<dbReference type="AlphaFoldDB" id="L9XLX9"/>
<name>L9XLX9_NATGS</name>
<dbReference type="Proteomes" id="UP000234484">
    <property type="component" value="Unassembled WGS sequence"/>
</dbReference>
<evidence type="ECO:0000313" key="4">
    <source>
        <dbReference type="Proteomes" id="UP000011613"/>
    </source>
</evidence>
<evidence type="ECO:0000313" key="5">
    <source>
        <dbReference type="Proteomes" id="UP000234484"/>
    </source>
</evidence>
<feature type="region of interest" description="Disordered" evidence="1">
    <location>
        <begin position="48"/>
        <end position="67"/>
    </location>
</feature>
<evidence type="ECO:0000256" key="1">
    <source>
        <dbReference type="SAM" id="MobiDB-lite"/>
    </source>
</evidence>
<dbReference type="EMBL" id="AOIC01000121">
    <property type="protein sequence ID" value="ELY62750.1"/>
    <property type="molecule type" value="Genomic_DNA"/>
</dbReference>
<sequence>MILPNRSRYEAGHEFAAVVSRRSESGDCLRPVPVTATTTGVPFVFPKAATGRREPSPFYPSGRPTNV</sequence>
<reference evidence="2 4" key="1">
    <citation type="journal article" date="2014" name="PLoS Genet.">
        <title>Phylogenetically driven sequencing of extremely halophilic archaea reveals strategies for static and dynamic osmo-response.</title>
        <authorList>
            <person name="Becker E.A."/>
            <person name="Seitzer P.M."/>
            <person name="Tritt A."/>
            <person name="Larsen D."/>
            <person name="Krusor M."/>
            <person name="Yao A.I."/>
            <person name="Wu D."/>
            <person name="Madern D."/>
            <person name="Eisen J.A."/>
            <person name="Darling A.E."/>
            <person name="Facciotti M.T."/>
        </authorList>
    </citation>
    <scope>NUCLEOTIDE SEQUENCE [LARGE SCALE GENOMIC DNA]</scope>
    <source>
        <strain evidence="2 4">SP2</strain>
    </source>
</reference>
<evidence type="ECO:0000313" key="3">
    <source>
        <dbReference type="EMBL" id="PLK20051.1"/>
    </source>
</evidence>
<protein>
    <submittedName>
        <fullName evidence="2">Uncharacterized protein</fullName>
    </submittedName>
</protein>
<comment type="caution">
    <text evidence="2">The sequence shown here is derived from an EMBL/GenBank/DDBJ whole genome shotgun (WGS) entry which is preliminary data.</text>
</comment>
<dbReference type="EMBL" id="PKKI01000032">
    <property type="protein sequence ID" value="PLK20051.1"/>
    <property type="molecule type" value="Genomic_DNA"/>
</dbReference>
<organism evidence="2 4">
    <name type="scientific">Natronobacterium gregoryi (strain ATCC 43098 / DSM 3393 / CCM 3738 / CIP 104747 / IAM 13177 / JCM 8860 / NBRC 102187 / NCIMB 2189 / SP2)</name>
    <dbReference type="NCBI Taxonomy" id="797304"/>
    <lineage>
        <taxon>Archaea</taxon>
        <taxon>Methanobacteriati</taxon>
        <taxon>Methanobacteriota</taxon>
        <taxon>Stenosarchaea group</taxon>
        <taxon>Halobacteria</taxon>
        <taxon>Halobacteriales</taxon>
        <taxon>Natrialbaceae</taxon>
        <taxon>Natronobacterium</taxon>
    </lineage>
</organism>
<accession>L9XLX9</accession>
<proteinExistence type="predicted"/>
<evidence type="ECO:0000313" key="2">
    <source>
        <dbReference type="EMBL" id="ELY62750.1"/>
    </source>
</evidence>
<reference evidence="3 5" key="2">
    <citation type="submission" date="2017-12" db="EMBL/GenBank/DDBJ databases">
        <title>The characterization of oligonucleotides binding to NgAgo.</title>
        <authorList>
            <person name="Jiang L."/>
            <person name="He B."/>
            <person name="Kang J."/>
            <person name="Yu M."/>
            <person name="Li N."/>
            <person name="Fang Y."/>
            <person name="Tang Z."/>
            <person name="Wu P."/>
            <person name="Yao P."/>
            <person name="Huang J."/>
        </authorList>
    </citation>
    <scope>NUCLEOTIDE SEQUENCE [LARGE SCALE GENOMIC DNA]</scope>
    <source>
        <strain evidence="3 5">SP2</strain>
        <tissue evidence="3">Freeze-dried powder thallus</tissue>
    </source>
</reference>
<dbReference type="Proteomes" id="UP000011613">
    <property type="component" value="Unassembled WGS sequence"/>
</dbReference>